<accession>A0A9Q5HW42</accession>
<name>A0A9Q5HW42_SANBA</name>
<keyword evidence="2" id="KW-1185">Reference proteome</keyword>
<protein>
    <submittedName>
        <fullName evidence="1">Alpha/beta-hydrolase</fullName>
    </submittedName>
</protein>
<proteinExistence type="predicted"/>
<comment type="caution">
    <text evidence="1">The sequence shown here is derived from an EMBL/GenBank/DDBJ whole genome shotgun (WGS) entry which is preliminary data.</text>
</comment>
<gene>
    <name evidence="1" type="ORF">A7U60_g5926</name>
</gene>
<sequence>MNPIGYSLLSSHNEIELARLYSTQMDSKVLASSQLSSSATMPFGIPRRIDIRYDAKTVPNILTLHKITPFLDKAPIDARDGNRILEEAMFLTEWNRDSLEKKIAEFDHYLVHHEREGDEIDLHYIHVKSQRSDAILFILCQG</sequence>
<evidence type="ECO:0000313" key="1">
    <source>
        <dbReference type="EMBL" id="OCB86954.1"/>
    </source>
</evidence>
<dbReference type="EMBL" id="LNZH02000197">
    <property type="protein sequence ID" value="OCB86954.1"/>
    <property type="molecule type" value="Genomic_DNA"/>
</dbReference>
<dbReference type="OrthoDB" id="7130006at2759"/>
<organism evidence="1 2">
    <name type="scientific">Sanghuangporus baumii</name>
    <name type="common">Phellinus baumii</name>
    <dbReference type="NCBI Taxonomy" id="108892"/>
    <lineage>
        <taxon>Eukaryota</taxon>
        <taxon>Fungi</taxon>
        <taxon>Dikarya</taxon>
        <taxon>Basidiomycota</taxon>
        <taxon>Agaricomycotina</taxon>
        <taxon>Agaricomycetes</taxon>
        <taxon>Hymenochaetales</taxon>
        <taxon>Hymenochaetaceae</taxon>
        <taxon>Sanghuangporus</taxon>
    </lineage>
</organism>
<dbReference type="Proteomes" id="UP000757232">
    <property type="component" value="Unassembled WGS sequence"/>
</dbReference>
<evidence type="ECO:0000313" key="2">
    <source>
        <dbReference type="Proteomes" id="UP000757232"/>
    </source>
</evidence>
<reference evidence="1" key="1">
    <citation type="submission" date="2016-06" db="EMBL/GenBank/DDBJ databases">
        <title>Draft Genome sequence of the fungus Inonotus baumii.</title>
        <authorList>
            <person name="Zhu H."/>
            <person name="Lin W."/>
        </authorList>
    </citation>
    <scope>NUCLEOTIDE SEQUENCE</scope>
    <source>
        <strain evidence="1">821</strain>
    </source>
</reference>
<dbReference type="AlphaFoldDB" id="A0A9Q5HW42"/>